<feature type="region of interest" description="Disordered" evidence="1">
    <location>
        <begin position="1"/>
        <end position="29"/>
    </location>
</feature>
<dbReference type="GO" id="GO:0016301">
    <property type="term" value="F:kinase activity"/>
    <property type="evidence" value="ECO:0007669"/>
    <property type="project" value="UniProtKB-KW"/>
</dbReference>
<sequence length="227" mass="25691">MMQKTTTRNSKIQTKRFQNSSTTNLSVKKISNQKSTPAIIIKGKKNVSTTKLAIRKTNLEMKKFSAKINNSSRSNKLNKNVNIKNFRPIKRRLITTTTTKHSVKHDLKLIKYKFVENSFVVNNNDDNDDDFDFDDNDFLRSTLDSSSSSSSSWSIGTNETTTETKSKTLSIILSLNNHNNNNNPLTTKRWSSKEINYSSGGSSSIIEVFGYLNLEQFCAELEGLTNL</sequence>
<gene>
    <name evidence="3" type="primary">LOC113795417</name>
</gene>
<keyword evidence="3" id="KW-0808">Transferase</keyword>
<accession>A0A6P6Y7K3</accession>
<name>A0A6P6Y7K3_DERPT</name>
<dbReference type="Proteomes" id="UP000515146">
    <property type="component" value="Unplaced"/>
</dbReference>
<organism evidence="2 3">
    <name type="scientific">Dermatophagoides pteronyssinus</name>
    <name type="common">European house dust mite</name>
    <dbReference type="NCBI Taxonomy" id="6956"/>
    <lineage>
        <taxon>Eukaryota</taxon>
        <taxon>Metazoa</taxon>
        <taxon>Ecdysozoa</taxon>
        <taxon>Arthropoda</taxon>
        <taxon>Chelicerata</taxon>
        <taxon>Arachnida</taxon>
        <taxon>Acari</taxon>
        <taxon>Acariformes</taxon>
        <taxon>Sarcoptiformes</taxon>
        <taxon>Astigmata</taxon>
        <taxon>Psoroptidia</taxon>
        <taxon>Analgoidea</taxon>
        <taxon>Pyroglyphidae</taxon>
        <taxon>Dermatophagoidinae</taxon>
        <taxon>Dermatophagoides</taxon>
    </lineage>
</organism>
<proteinExistence type="predicted"/>
<reference evidence="3" key="1">
    <citation type="submission" date="2025-08" db="UniProtKB">
        <authorList>
            <consortium name="RefSeq"/>
        </authorList>
    </citation>
    <scope>IDENTIFICATION</scope>
    <source>
        <strain evidence="3">Airmid</strain>
    </source>
</reference>
<protein>
    <submittedName>
        <fullName evidence="3">Probable serine/threonine-protein kinase DDB_G0283065</fullName>
    </submittedName>
</protein>
<dbReference type="AlphaFoldDB" id="A0A6P6Y7K3"/>
<evidence type="ECO:0000313" key="2">
    <source>
        <dbReference type="Proteomes" id="UP000515146"/>
    </source>
</evidence>
<evidence type="ECO:0000256" key="1">
    <source>
        <dbReference type="SAM" id="MobiDB-lite"/>
    </source>
</evidence>
<dbReference type="RefSeq" id="XP_027201398.1">
    <property type="nucleotide sequence ID" value="XM_027345597.1"/>
</dbReference>
<dbReference type="InParanoid" id="A0A6P6Y7K3"/>
<keyword evidence="2" id="KW-1185">Reference proteome</keyword>
<dbReference type="KEGG" id="dpte:113795417"/>
<keyword evidence="3" id="KW-0418">Kinase</keyword>
<evidence type="ECO:0000313" key="3">
    <source>
        <dbReference type="RefSeq" id="XP_027201398.1"/>
    </source>
</evidence>